<sequence>MMKPFFMCLATCCSAFMLRRTAIMPLTRPAIHRARRPMPVAMSVRTPEQRAAYSGAKDTPTAAEMLITYLQKPTILLKLAATAVSAALVVAYGWRILAVMPLYLRQGSSLALNALQAVAQGMLSVMTSPAAQSTGSRLVERVIDWGVPAAVVLAATAVAAGGDDDEKDDEALDGKGGGLLRKLFGKGSGSGVAGFAPSKEYIRIESLSDKLSSMSYTIEASTISKTEAARTQRRSSLSRRFSDELGDVGEAALAGIAAAEKEWRTKAAKPAAAAQAARADLRSISVELGGACEPKSAVSSRGAGSSAGALMGGAGQPDGSDGARSKKEVRKLMKEMRRAEDDLSDALSECAALEASFLRVASEALGTEAWEAREALAKLVAAPTSWDPMDVPLARRGLHGGRRAFVLDFVGDTEPQQVATLREEVTAVIHATAAVCSSPSPAKAETRVILRLISGGGSVTGYGLAMAQLLRLKAAGIHLTVCVEQVAASGGYMMACVADRIVASPFAVLGSIGVITEIPNVYERLQKEGVQFQTVTAGEYKRTLTPFKKVDPKDVAKTKAEIDEIFSLFKGFVAEQRPQLDIDKVATGETWFGTDAVERKLADALQTFDDLLLELHRDGVEVYSLAYKPPEDGPFARFQWSSADALGGPVVPRNWARRLLAAALGMPLAQPPPQQPQPQLRDPRFA</sequence>
<keyword evidence="12" id="KW-0732">Signal</keyword>
<feature type="domain" description="Peptidase S49" evidence="13">
    <location>
        <begin position="472"/>
        <end position="616"/>
    </location>
</feature>
<dbReference type="OrthoDB" id="45421at2759"/>
<evidence type="ECO:0000259" key="14">
    <source>
        <dbReference type="Pfam" id="PF08496"/>
    </source>
</evidence>
<evidence type="ECO:0000313" key="16">
    <source>
        <dbReference type="Proteomes" id="UP000037460"/>
    </source>
</evidence>
<organism evidence="15 16">
    <name type="scientific">Chrysochromulina tobinii</name>
    <dbReference type="NCBI Taxonomy" id="1460289"/>
    <lineage>
        <taxon>Eukaryota</taxon>
        <taxon>Haptista</taxon>
        <taxon>Haptophyta</taxon>
        <taxon>Prymnesiophyceae</taxon>
        <taxon>Prymnesiales</taxon>
        <taxon>Chrysochromulinaceae</taxon>
        <taxon>Chrysochromulina</taxon>
    </lineage>
</organism>
<feature type="domain" description="Peptidase S49 N-terminal proteobacteria" evidence="14">
    <location>
        <begin position="401"/>
        <end position="469"/>
    </location>
</feature>
<keyword evidence="16" id="KW-1185">Reference proteome</keyword>
<dbReference type="Gene3D" id="6.20.330.10">
    <property type="match status" value="1"/>
</dbReference>
<dbReference type="Pfam" id="PF01343">
    <property type="entry name" value="Peptidase_S49"/>
    <property type="match status" value="1"/>
</dbReference>
<evidence type="ECO:0000256" key="2">
    <source>
        <dbReference type="ARBA" id="ARBA00008683"/>
    </source>
</evidence>
<feature type="transmembrane region" description="Helical" evidence="11">
    <location>
        <begin position="75"/>
        <end position="98"/>
    </location>
</feature>
<gene>
    <name evidence="15" type="ORF">Ctob_000881</name>
</gene>
<feature type="signal peptide" evidence="12">
    <location>
        <begin position="1"/>
        <end position="15"/>
    </location>
</feature>
<comment type="similarity">
    <text evidence="2">Belongs to the peptidase S49 family.</text>
</comment>
<keyword evidence="7" id="KW-0720">Serine protease</keyword>
<comment type="subcellular location">
    <subcellularLocation>
        <location evidence="1">Cell membrane</location>
    </subcellularLocation>
</comment>
<dbReference type="InterPro" id="IPR047272">
    <property type="entry name" value="S49_SppA_C"/>
</dbReference>
<dbReference type="NCBIfam" id="NF008745">
    <property type="entry name" value="PRK11778.1"/>
    <property type="match status" value="1"/>
</dbReference>
<dbReference type="InterPro" id="IPR013703">
    <property type="entry name" value="Peptidase_S49_N_proteobac"/>
</dbReference>
<proteinExistence type="inferred from homology"/>
<evidence type="ECO:0000256" key="8">
    <source>
        <dbReference type="ARBA" id="ARBA00022989"/>
    </source>
</evidence>
<feature type="region of interest" description="Disordered" evidence="10">
    <location>
        <begin position="667"/>
        <end position="686"/>
    </location>
</feature>
<keyword evidence="3" id="KW-1003">Cell membrane</keyword>
<dbReference type="Proteomes" id="UP000037460">
    <property type="component" value="Unassembled WGS sequence"/>
</dbReference>
<keyword evidence="5 11" id="KW-0812">Transmembrane</keyword>
<dbReference type="GO" id="GO:0005886">
    <property type="term" value="C:plasma membrane"/>
    <property type="evidence" value="ECO:0007669"/>
    <property type="project" value="UniProtKB-SubCell"/>
</dbReference>
<dbReference type="InterPro" id="IPR029045">
    <property type="entry name" value="ClpP/crotonase-like_dom_sf"/>
</dbReference>
<evidence type="ECO:0000256" key="7">
    <source>
        <dbReference type="ARBA" id="ARBA00022825"/>
    </source>
</evidence>
<keyword evidence="6" id="KW-0378">Hydrolase</keyword>
<evidence type="ECO:0000256" key="6">
    <source>
        <dbReference type="ARBA" id="ARBA00022801"/>
    </source>
</evidence>
<dbReference type="Pfam" id="PF08496">
    <property type="entry name" value="Peptidase_S49_N"/>
    <property type="match status" value="1"/>
</dbReference>
<evidence type="ECO:0000256" key="5">
    <source>
        <dbReference type="ARBA" id="ARBA00022692"/>
    </source>
</evidence>
<dbReference type="PANTHER" id="PTHR42987:SF4">
    <property type="entry name" value="PROTEASE SOHB-RELATED"/>
    <property type="match status" value="1"/>
</dbReference>
<keyword evidence="9 11" id="KW-0472">Membrane</keyword>
<evidence type="ECO:0000313" key="15">
    <source>
        <dbReference type="EMBL" id="KOO26992.1"/>
    </source>
</evidence>
<dbReference type="PANTHER" id="PTHR42987">
    <property type="entry name" value="PEPTIDASE S49"/>
    <property type="match status" value="1"/>
</dbReference>
<evidence type="ECO:0000256" key="3">
    <source>
        <dbReference type="ARBA" id="ARBA00022475"/>
    </source>
</evidence>
<dbReference type="AlphaFoldDB" id="A0A0M0JL12"/>
<feature type="region of interest" description="Disordered" evidence="10">
    <location>
        <begin position="294"/>
        <end position="327"/>
    </location>
</feature>
<comment type="caution">
    <text evidence="15">The sequence shown here is derived from an EMBL/GenBank/DDBJ whole genome shotgun (WGS) entry which is preliminary data.</text>
</comment>
<dbReference type="SUPFAM" id="SSF52096">
    <property type="entry name" value="ClpP/crotonase"/>
    <property type="match status" value="1"/>
</dbReference>
<evidence type="ECO:0000256" key="1">
    <source>
        <dbReference type="ARBA" id="ARBA00004236"/>
    </source>
</evidence>
<evidence type="ECO:0000256" key="10">
    <source>
        <dbReference type="SAM" id="MobiDB-lite"/>
    </source>
</evidence>
<evidence type="ECO:0000256" key="12">
    <source>
        <dbReference type="SAM" id="SignalP"/>
    </source>
</evidence>
<dbReference type="Gene3D" id="3.90.226.10">
    <property type="entry name" value="2-enoyl-CoA Hydratase, Chain A, domain 1"/>
    <property type="match status" value="1"/>
</dbReference>
<evidence type="ECO:0000256" key="9">
    <source>
        <dbReference type="ARBA" id="ARBA00023136"/>
    </source>
</evidence>
<reference evidence="16" key="1">
    <citation type="journal article" date="2015" name="PLoS Genet.">
        <title>Genome Sequence and Transcriptome Analyses of Chrysochromulina tobin: Metabolic Tools for Enhanced Algal Fitness in the Prominent Order Prymnesiales (Haptophyceae).</title>
        <authorList>
            <person name="Hovde B.T."/>
            <person name="Deodato C.R."/>
            <person name="Hunsperger H.M."/>
            <person name="Ryken S.A."/>
            <person name="Yost W."/>
            <person name="Jha R.K."/>
            <person name="Patterson J."/>
            <person name="Monnat R.J. Jr."/>
            <person name="Barlow S.B."/>
            <person name="Starkenburg S.R."/>
            <person name="Cattolico R.A."/>
        </authorList>
    </citation>
    <scope>NUCLEOTIDE SEQUENCE</scope>
    <source>
        <strain evidence="16">CCMP291</strain>
    </source>
</reference>
<keyword evidence="4 15" id="KW-0645">Protease</keyword>
<protein>
    <submittedName>
        <fullName evidence="15">Periplasmic protease</fullName>
    </submittedName>
</protein>
<feature type="compositionally biased region" description="Low complexity" evidence="10">
    <location>
        <begin position="296"/>
        <end position="309"/>
    </location>
</feature>
<dbReference type="EMBL" id="JWZX01002777">
    <property type="protein sequence ID" value="KOO26992.1"/>
    <property type="molecule type" value="Genomic_DNA"/>
</dbReference>
<evidence type="ECO:0000256" key="11">
    <source>
        <dbReference type="SAM" id="Phobius"/>
    </source>
</evidence>
<dbReference type="CDD" id="cd07023">
    <property type="entry name" value="S49_Sppa_N_C"/>
    <property type="match status" value="1"/>
</dbReference>
<keyword evidence="8 11" id="KW-1133">Transmembrane helix</keyword>
<dbReference type="GO" id="GO:0004252">
    <property type="term" value="F:serine-type endopeptidase activity"/>
    <property type="evidence" value="ECO:0007669"/>
    <property type="project" value="InterPro"/>
</dbReference>
<accession>A0A0M0JL12</accession>
<evidence type="ECO:0000259" key="13">
    <source>
        <dbReference type="Pfam" id="PF01343"/>
    </source>
</evidence>
<dbReference type="GO" id="GO:0006508">
    <property type="term" value="P:proteolysis"/>
    <property type="evidence" value="ECO:0007669"/>
    <property type="project" value="UniProtKB-KW"/>
</dbReference>
<dbReference type="InterPro" id="IPR002142">
    <property type="entry name" value="Peptidase_S49"/>
</dbReference>
<name>A0A0M0JL12_9EUKA</name>
<evidence type="ECO:0000256" key="4">
    <source>
        <dbReference type="ARBA" id="ARBA00022670"/>
    </source>
</evidence>
<feature type="chain" id="PRO_5012272046" evidence="12">
    <location>
        <begin position="16"/>
        <end position="686"/>
    </location>
</feature>